<organism evidence="2 3">
    <name type="scientific">Colwellia psychrerythraea</name>
    <name type="common">Vibrio psychroerythus</name>
    <dbReference type="NCBI Taxonomy" id="28229"/>
    <lineage>
        <taxon>Bacteria</taxon>
        <taxon>Pseudomonadati</taxon>
        <taxon>Pseudomonadota</taxon>
        <taxon>Gammaproteobacteria</taxon>
        <taxon>Alteromonadales</taxon>
        <taxon>Colwelliaceae</taxon>
        <taxon>Colwellia</taxon>
    </lineage>
</organism>
<comment type="caution">
    <text evidence="2">The sequence shown here is derived from an EMBL/GenBank/DDBJ whole genome shotgun (WGS) entry which is preliminary data.</text>
</comment>
<dbReference type="EMBL" id="JQEC01000021">
    <property type="protein sequence ID" value="KGJ93818.1"/>
    <property type="molecule type" value="Genomic_DNA"/>
</dbReference>
<feature type="transmembrane region" description="Helical" evidence="1">
    <location>
        <begin position="20"/>
        <end position="45"/>
    </location>
</feature>
<dbReference type="AlphaFoldDB" id="A0A099KVY8"/>
<evidence type="ECO:0000256" key="1">
    <source>
        <dbReference type="SAM" id="Phobius"/>
    </source>
</evidence>
<keyword evidence="1" id="KW-0812">Transmembrane</keyword>
<accession>A0A099KVY8</accession>
<feature type="transmembrane region" description="Helical" evidence="1">
    <location>
        <begin position="80"/>
        <end position="100"/>
    </location>
</feature>
<protein>
    <submittedName>
        <fullName evidence="2">Uncharacterized protein</fullName>
    </submittedName>
</protein>
<gene>
    <name evidence="2" type="ORF">GAB14E_2373</name>
</gene>
<sequence length="106" mass="12204">MRYFATTRPVTLALRTSREHVQISLLTSFSIFIFLTVIQYFVGIFITNTFNFDKHKIITGFQFVITLFCIWVSASPAKETIQFSTGMFIASYLIYVPYSFKKSGST</sequence>
<reference evidence="2 3" key="1">
    <citation type="submission" date="2014-08" db="EMBL/GenBank/DDBJ databases">
        <title>Genomic and Phenotypic Diversity of Colwellia psychrerythraea strains from Disparate Marine Basins.</title>
        <authorList>
            <person name="Techtmann S.M."/>
            <person name="Stelling S.C."/>
            <person name="Utturkar S.M."/>
            <person name="Alshibli N."/>
            <person name="Harris A."/>
            <person name="Brown S.D."/>
            <person name="Hazen T.C."/>
        </authorList>
    </citation>
    <scope>NUCLEOTIDE SEQUENCE [LARGE SCALE GENOMIC DNA]</scope>
    <source>
        <strain evidence="2 3">GAB14E</strain>
    </source>
</reference>
<name>A0A099KVY8_COLPS</name>
<evidence type="ECO:0000313" key="2">
    <source>
        <dbReference type="EMBL" id="KGJ93818.1"/>
    </source>
</evidence>
<keyword evidence="1" id="KW-0472">Membrane</keyword>
<dbReference type="Proteomes" id="UP000029868">
    <property type="component" value="Unassembled WGS sequence"/>
</dbReference>
<keyword evidence="1" id="KW-1133">Transmembrane helix</keyword>
<proteinExistence type="predicted"/>
<feature type="transmembrane region" description="Helical" evidence="1">
    <location>
        <begin position="57"/>
        <end position="74"/>
    </location>
</feature>
<evidence type="ECO:0000313" key="3">
    <source>
        <dbReference type="Proteomes" id="UP000029868"/>
    </source>
</evidence>